<reference evidence="1 2" key="1">
    <citation type="journal article" date="2019" name="ACS Chem. Biol.">
        <title>Identification and Mobilization of a Cryptic Antibiotic Biosynthesis Gene Locus from a Human-Pathogenic Nocardia Isolate.</title>
        <authorList>
            <person name="Herisse M."/>
            <person name="Ishida K."/>
            <person name="Porter J.L."/>
            <person name="Howden B."/>
            <person name="Hertweck C."/>
            <person name="Stinear T.P."/>
            <person name="Pidot S.J."/>
        </authorList>
    </citation>
    <scope>NUCLEOTIDE SEQUENCE [LARGE SCALE GENOMIC DNA]</scope>
    <source>
        <strain evidence="1 2">AUSMDU00012717</strain>
    </source>
</reference>
<sequence length="63" mass="6640">MASARSSCFIDPAIPFADVRAAEKAAHLERNSLAARTTAVHAQDAAECAQLLAMLGLDLSELK</sequence>
<dbReference type="KEGG" id="nah:F5544_13335"/>
<gene>
    <name evidence="1" type="ORF">F5544_13335</name>
</gene>
<dbReference type="RefSeq" id="WP_167471227.1">
    <property type="nucleotide sequence ID" value="NZ_CP046172.1"/>
</dbReference>
<keyword evidence="2" id="KW-1185">Reference proteome</keyword>
<organism evidence="1 2">
    <name type="scientific">Nocardia arthritidis</name>
    <dbReference type="NCBI Taxonomy" id="228602"/>
    <lineage>
        <taxon>Bacteria</taxon>
        <taxon>Bacillati</taxon>
        <taxon>Actinomycetota</taxon>
        <taxon>Actinomycetes</taxon>
        <taxon>Mycobacteriales</taxon>
        <taxon>Nocardiaceae</taxon>
        <taxon>Nocardia</taxon>
    </lineage>
</organism>
<evidence type="ECO:0000313" key="2">
    <source>
        <dbReference type="Proteomes" id="UP000503540"/>
    </source>
</evidence>
<name>A0A6G9YBX2_9NOCA</name>
<protein>
    <submittedName>
        <fullName evidence="1">Uncharacterized protein</fullName>
    </submittedName>
</protein>
<proteinExistence type="predicted"/>
<dbReference type="Proteomes" id="UP000503540">
    <property type="component" value="Chromosome"/>
</dbReference>
<dbReference type="EMBL" id="CP046172">
    <property type="protein sequence ID" value="QIS10556.1"/>
    <property type="molecule type" value="Genomic_DNA"/>
</dbReference>
<accession>A0A6G9YBX2</accession>
<evidence type="ECO:0000313" key="1">
    <source>
        <dbReference type="EMBL" id="QIS10556.1"/>
    </source>
</evidence>
<dbReference type="AlphaFoldDB" id="A0A6G9YBX2"/>